<evidence type="ECO:0000256" key="1">
    <source>
        <dbReference type="SAM" id="MobiDB-lite"/>
    </source>
</evidence>
<feature type="non-terminal residue" evidence="3">
    <location>
        <position position="222"/>
    </location>
</feature>
<proteinExistence type="predicted"/>
<evidence type="ECO:0000259" key="2">
    <source>
        <dbReference type="Pfam" id="PF13878"/>
    </source>
</evidence>
<reference evidence="3 4" key="1">
    <citation type="journal article" date="2023" name="IScience">
        <title>Expanded male sex-determining region conserved during the evolution of homothallism in the green alga Volvox.</title>
        <authorList>
            <person name="Yamamoto K."/>
            <person name="Matsuzaki R."/>
            <person name="Mahakham W."/>
            <person name="Heman W."/>
            <person name="Sekimoto H."/>
            <person name="Kawachi M."/>
            <person name="Minakuchi Y."/>
            <person name="Toyoda A."/>
            <person name="Nozaki H."/>
        </authorList>
    </citation>
    <scope>NUCLEOTIDE SEQUENCE [LARGE SCALE GENOMIC DNA]</scope>
    <source>
        <strain evidence="3 4">NIES-4468</strain>
    </source>
</reference>
<feature type="domain" description="N-acetyltransferase ESCO zinc-finger" evidence="2">
    <location>
        <begin position="95"/>
        <end position="133"/>
    </location>
</feature>
<keyword evidence="4" id="KW-1185">Reference proteome</keyword>
<gene>
    <name evidence="3" type="ORF">VaNZ11_007982</name>
</gene>
<evidence type="ECO:0000313" key="3">
    <source>
        <dbReference type="EMBL" id="GLI64654.1"/>
    </source>
</evidence>
<feature type="region of interest" description="Disordered" evidence="1">
    <location>
        <begin position="58"/>
        <end position="95"/>
    </location>
</feature>
<sequence length="222" mass="23847">MTRIPRKIPCNGFPTDNNPAPSLWRLRTYELPLVGVDDRNHSLAMSGRNAFAVMMGAARSHQGTDGPVPARNEPSSSRSQVASKPPGPCGGTGTQLHLDLGQRDFAVARCATCGMLYSKGLREEDRLHDLFHNAHAMAFRFPGWVSERVVLHDGSGGRLLCVIPSDPTAQLRKVSEVCGQLETVLGMPQGYLLAPKPPYKVFLWVSGGGGGCSNAGRSAKGR</sequence>
<dbReference type="InterPro" id="IPR028005">
    <property type="entry name" value="AcTrfase_ESCO_Znf_dom"/>
</dbReference>
<dbReference type="Pfam" id="PF13878">
    <property type="entry name" value="zf-C2H2_3"/>
    <property type="match status" value="1"/>
</dbReference>
<organism evidence="3 4">
    <name type="scientific">Volvox africanus</name>
    <dbReference type="NCBI Taxonomy" id="51714"/>
    <lineage>
        <taxon>Eukaryota</taxon>
        <taxon>Viridiplantae</taxon>
        <taxon>Chlorophyta</taxon>
        <taxon>core chlorophytes</taxon>
        <taxon>Chlorophyceae</taxon>
        <taxon>CS clade</taxon>
        <taxon>Chlamydomonadales</taxon>
        <taxon>Volvocaceae</taxon>
        <taxon>Volvox</taxon>
    </lineage>
</organism>
<name>A0ABQ5S5D5_9CHLO</name>
<dbReference type="PANTHER" id="PTHR45884:SF2">
    <property type="entry name" value="N-ACETYLTRANSFERASE ECO"/>
    <property type="match status" value="1"/>
</dbReference>
<dbReference type="EMBL" id="BSDZ01000020">
    <property type="protein sequence ID" value="GLI64654.1"/>
    <property type="molecule type" value="Genomic_DNA"/>
</dbReference>
<feature type="compositionally biased region" description="Polar residues" evidence="1">
    <location>
        <begin position="73"/>
        <end position="82"/>
    </location>
</feature>
<dbReference type="PANTHER" id="PTHR45884">
    <property type="entry name" value="N-ACETYLTRANSFERASE ECO"/>
    <property type="match status" value="1"/>
</dbReference>
<comment type="caution">
    <text evidence="3">The sequence shown here is derived from an EMBL/GenBank/DDBJ whole genome shotgun (WGS) entry which is preliminary data.</text>
</comment>
<accession>A0ABQ5S5D5</accession>
<protein>
    <recommendedName>
        <fullName evidence="2">N-acetyltransferase ESCO zinc-finger domain-containing protein</fullName>
    </recommendedName>
</protein>
<evidence type="ECO:0000313" key="4">
    <source>
        <dbReference type="Proteomes" id="UP001165090"/>
    </source>
</evidence>
<dbReference type="Proteomes" id="UP001165090">
    <property type="component" value="Unassembled WGS sequence"/>
</dbReference>